<comment type="caution">
    <text evidence="3">The sequence shown here is derived from an EMBL/GenBank/DDBJ whole genome shotgun (WGS) entry which is preliminary data.</text>
</comment>
<feature type="signal peptide" evidence="1">
    <location>
        <begin position="1"/>
        <end position="19"/>
    </location>
</feature>
<dbReference type="AlphaFoldDB" id="A0A7J5U0J8"/>
<dbReference type="Pfam" id="PF13568">
    <property type="entry name" value="OMP_b-brl_2"/>
    <property type="match status" value="1"/>
</dbReference>
<keyword evidence="1" id="KW-0732">Signal</keyword>
<dbReference type="RefSeq" id="WP_152124260.1">
    <property type="nucleotide sequence ID" value="NZ_WELI01000003.1"/>
</dbReference>
<name>A0A7J5U0J8_9BACT</name>
<feature type="domain" description="Outer membrane protein beta-barrel" evidence="2">
    <location>
        <begin position="69"/>
        <end position="231"/>
    </location>
</feature>
<accession>A0A7J5U0J8</accession>
<protein>
    <submittedName>
        <fullName evidence="3">Outer membrane beta-barrel protein</fullName>
    </submittedName>
</protein>
<reference evidence="3 4" key="1">
    <citation type="submission" date="2019-10" db="EMBL/GenBank/DDBJ databases">
        <title>Rudanella paleaurantiibacter sp. nov., isolated from sludge.</title>
        <authorList>
            <person name="Xu S.Q."/>
        </authorList>
    </citation>
    <scope>NUCLEOTIDE SEQUENCE [LARGE SCALE GENOMIC DNA]</scope>
    <source>
        <strain evidence="3 4">HX-22-17</strain>
    </source>
</reference>
<dbReference type="EMBL" id="WELI01000003">
    <property type="protein sequence ID" value="KAB7731283.1"/>
    <property type="molecule type" value="Genomic_DNA"/>
</dbReference>
<dbReference type="InterPro" id="IPR025665">
    <property type="entry name" value="Beta-barrel_OMP_2"/>
</dbReference>
<proteinExistence type="predicted"/>
<evidence type="ECO:0000313" key="4">
    <source>
        <dbReference type="Proteomes" id="UP000488299"/>
    </source>
</evidence>
<feature type="chain" id="PRO_5029606154" evidence="1">
    <location>
        <begin position="20"/>
        <end position="271"/>
    </location>
</feature>
<gene>
    <name evidence="3" type="ORF">F5984_10820</name>
</gene>
<evidence type="ECO:0000313" key="3">
    <source>
        <dbReference type="EMBL" id="KAB7731283.1"/>
    </source>
</evidence>
<sequence>MTIHLAGLALALLPGCLMAQSALPQRSVSSSPVFYASATSRHTTKETFTPVKNTFRLTSRPVSPKTDGAAFRIGLRGGGNYVLPLESVEGATYQNTFGYHGGLVFNIGRGMITFQPEVNYSQISVKAGTSIQGFNLSIQGIDNRVEVPLLVKASFGDPDRARFFVNAGPYGAYIVSSRVKASLGPFGDLDEKVTYEGTQGRISYGVAGGLGVAIPLGPGHLTIEGRSLYQLGTNERDLSVDPTIPVDTDVQNTKYLTLQASIGYLIPIGGR</sequence>
<dbReference type="Proteomes" id="UP000488299">
    <property type="component" value="Unassembled WGS sequence"/>
</dbReference>
<keyword evidence="4" id="KW-1185">Reference proteome</keyword>
<organism evidence="3 4">
    <name type="scientific">Rudanella paleaurantiibacter</name>
    <dbReference type="NCBI Taxonomy" id="2614655"/>
    <lineage>
        <taxon>Bacteria</taxon>
        <taxon>Pseudomonadati</taxon>
        <taxon>Bacteroidota</taxon>
        <taxon>Cytophagia</taxon>
        <taxon>Cytophagales</taxon>
        <taxon>Cytophagaceae</taxon>
        <taxon>Rudanella</taxon>
    </lineage>
</organism>
<evidence type="ECO:0000259" key="2">
    <source>
        <dbReference type="Pfam" id="PF13568"/>
    </source>
</evidence>
<evidence type="ECO:0000256" key="1">
    <source>
        <dbReference type="SAM" id="SignalP"/>
    </source>
</evidence>